<protein>
    <submittedName>
        <fullName evidence="8">8-oxo-dGTP pyrophosphatase MutT (NUDIX family)</fullName>
    </submittedName>
</protein>
<dbReference type="PANTHER" id="PTHR12992:SF11">
    <property type="entry name" value="MITOCHONDRIAL COENZYME A DIPHOSPHATASE NUDT8"/>
    <property type="match status" value="1"/>
</dbReference>
<comment type="cofactor">
    <cofactor evidence="1">
        <name>Mn(2+)</name>
        <dbReference type="ChEBI" id="CHEBI:29035"/>
    </cofactor>
</comment>
<name>A0A3D9KYR6_MARFU</name>
<dbReference type="OrthoDB" id="9802805at2"/>
<dbReference type="PANTHER" id="PTHR12992">
    <property type="entry name" value="NUDIX HYDROLASE"/>
    <property type="match status" value="1"/>
</dbReference>
<evidence type="ECO:0000256" key="4">
    <source>
        <dbReference type="ARBA" id="ARBA00022801"/>
    </source>
</evidence>
<evidence type="ECO:0000313" key="8">
    <source>
        <dbReference type="EMBL" id="RED93839.1"/>
    </source>
</evidence>
<dbReference type="PROSITE" id="PS51462">
    <property type="entry name" value="NUDIX"/>
    <property type="match status" value="1"/>
</dbReference>
<sequence>MMEELIPKLKARLKSGLPGDVAHQKMTPRLINGNRVRMKNSQTPRKGAVLVLLYQDADRWHFPLIQRPSYEGVHSGQMALPGGRMEPEDQNLIDTALRETHEEIGVPAANVEVLGQLSEFMVTASNHLVLPVVGYSPHKPSFTPDPREVAEVIRAPLDQLLNKDHLKEKEIEASGGFRLHSPYFELNDKVVWGATAMMLSEFVHILEDLT</sequence>
<organism evidence="8 9">
    <name type="scientific">Marinoscillum furvescens DSM 4134</name>
    <dbReference type="NCBI Taxonomy" id="1122208"/>
    <lineage>
        <taxon>Bacteria</taxon>
        <taxon>Pseudomonadati</taxon>
        <taxon>Bacteroidota</taxon>
        <taxon>Cytophagia</taxon>
        <taxon>Cytophagales</taxon>
        <taxon>Reichenbachiellaceae</taxon>
        <taxon>Marinoscillum</taxon>
    </lineage>
</organism>
<keyword evidence="4" id="KW-0378">Hydrolase</keyword>
<dbReference type="InterPro" id="IPR015797">
    <property type="entry name" value="NUDIX_hydrolase-like_dom_sf"/>
</dbReference>
<evidence type="ECO:0000256" key="1">
    <source>
        <dbReference type="ARBA" id="ARBA00001936"/>
    </source>
</evidence>
<comment type="caution">
    <text evidence="8">The sequence shown here is derived from an EMBL/GenBank/DDBJ whole genome shotgun (WGS) entry which is preliminary data.</text>
</comment>
<evidence type="ECO:0000259" key="7">
    <source>
        <dbReference type="PROSITE" id="PS51462"/>
    </source>
</evidence>
<dbReference type="InterPro" id="IPR045121">
    <property type="entry name" value="CoAse"/>
</dbReference>
<reference evidence="8 9" key="1">
    <citation type="submission" date="2018-07" db="EMBL/GenBank/DDBJ databases">
        <title>Genomic Encyclopedia of Type Strains, Phase IV (KMG-IV): sequencing the most valuable type-strain genomes for metagenomic binning, comparative biology and taxonomic classification.</title>
        <authorList>
            <person name="Goeker M."/>
        </authorList>
    </citation>
    <scope>NUCLEOTIDE SEQUENCE [LARGE SCALE GENOMIC DNA]</scope>
    <source>
        <strain evidence="8 9">DSM 4134</strain>
    </source>
</reference>
<dbReference type="GO" id="GO:0046872">
    <property type="term" value="F:metal ion binding"/>
    <property type="evidence" value="ECO:0007669"/>
    <property type="project" value="UniProtKB-KW"/>
</dbReference>
<keyword evidence="3" id="KW-0479">Metal-binding</keyword>
<dbReference type="RefSeq" id="WP_115869759.1">
    <property type="nucleotide sequence ID" value="NZ_QREG01000023.1"/>
</dbReference>
<dbReference type="Pfam" id="PF00293">
    <property type="entry name" value="NUDIX"/>
    <property type="match status" value="1"/>
</dbReference>
<evidence type="ECO:0000256" key="5">
    <source>
        <dbReference type="ARBA" id="ARBA00022842"/>
    </source>
</evidence>
<keyword evidence="6" id="KW-0464">Manganese</keyword>
<dbReference type="Proteomes" id="UP000256779">
    <property type="component" value="Unassembled WGS sequence"/>
</dbReference>
<keyword evidence="5" id="KW-0460">Magnesium</keyword>
<dbReference type="GO" id="GO:0010945">
    <property type="term" value="F:coenzyme A diphosphatase activity"/>
    <property type="evidence" value="ECO:0007669"/>
    <property type="project" value="InterPro"/>
</dbReference>
<comment type="cofactor">
    <cofactor evidence="2">
        <name>Mg(2+)</name>
        <dbReference type="ChEBI" id="CHEBI:18420"/>
    </cofactor>
</comment>
<keyword evidence="9" id="KW-1185">Reference proteome</keyword>
<dbReference type="EMBL" id="QREG01000023">
    <property type="protein sequence ID" value="RED93839.1"/>
    <property type="molecule type" value="Genomic_DNA"/>
</dbReference>
<feature type="domain" description="Nudix hydrolase" evidence="7">
    <location>
        <begin position="44"/>
        <end position="179"/>
    </location>
</feature>
<dbReference type="CDD" id="cd03426">
    <property type="entry name" value="NUDIX_CoAse_Nudt7"/>
    <property type="match status" value="1"/>
</dbReference>
<accession>A0A3D9KYR6</accession>
<gene>
    <name evidence="8" type="ORF">C7460_12317</name>
</gene>
<dbReference type="InterPro" id="IPR000086">
    <property type="entry name" value="NUDIX_hydrolase_dom"/>
</dbReference>
<dbReference type="Gene3D" id="3.90.79.10">
    <property type="entry name" value="Nucleoside Triphosphate Pyrophosphohydrolase"/>
    <property type="match status" value="1"/>
</dbReference>
<evidence type="ECO:0000313" key="9">
    <source>
        <dbReference type="Proteomes" id="UP000256779"/>
    </source>
</evidence>
<evidence type="ECO:0000256" key="2">
    <source>
        <dbReference type="ARBA" id="ARBA00001946"/>
    </source>
</evidence>
<dbReference type="SUPFAM" id="SSF55811">
    <property type="entry name" value="Nudix"/>
    <property type="match status" value="1"/>
</dbReference>
<proteinExistence type="predicted"/>
<dbReference type="AlphaFoldDB" id="A0A3D9KYR6"/>
<evidence type="ECO:0000256" key="3">
    <source>
        <dbReference type="ARBA" id="ARBA00022723"/>
    </source>
</evidence>
<evidence type="ECO:0000256" key="6">
    <source>
        <dbReference type="ARBA" id="ARBA00023211"/>
    </source>
</evidence>